<feature type="binding site" evidence="6">
    <location>
        <position position="152"/>
    </location>
    <ligand>
        <name>Zn(2+)</name>
        <dbReference type="ChEBI" id="CHEBI:29105"/>
        <label>2</label>
    </ligand>
</feature>
<comment type="function">
    <text evidence="1 6">Catalyzes the reversible cyclization of carbamoyl aspartate to dihydroorotate.</text>
</comment>
<dbReference type="Pfam" id="PF12890">
    <property type="entry name" value="DHOase"/>
    <property type="match status" value="1"/>
</dbReference>
<dbReference type="SUPFAM" id="SSF51338">
    <property type="entry name" value="Composite domain of metallo-dependent hydrolases"/>
    <property type="match status" value="1"/>
</dbReference>
<dbReference type="SUPFAM" id="SSF51556">
    <property type="entry name" value="Metallo-dependent hydrolases"/>
    <property type="match status" value="1"/>
</dbReference>
<evidence type="ECO:0000256" key="4">
    <source>
        <dbReference type="ARBA" id="ARBA00022801"/>
    </source>
</evidence>
<organism evidence="8 9">
    <name type="scientific">Muricaecibacterium torontonense</name>
    <dbReference type="NCBI Taxonomy" id="3032871"/>
    <lineage>
        <taxon>Bacteria</taxon>
        <taxon>Bacillati</taxon>
        <taxon>Actinomycetota</taxon>
        <taxon>Coriobacteriia</taxon>
        <taxon>Coriobacteriales</taxon>
        <taxon>Atopobiaceae</taxon>
        <taxon>Muricaecibacterium</taxon>
    </lineage>
</organism>
<keyword evidence="4 6" id="KW-0378">Hydrolase</keyword>
<feature type="binding site" evidence="6">
    <location>
        <position position="179"/>
    </location>
    <ligand>
        <name>Zn(2+)</name>
        <dbReference type="ChEBI" id="CHEBI:29105"/>
        <label>2</label>
    </ligand>
</feature>
<name>A0A4S2EZ81_9ACTN</name>
<feature type="binding site" evidence="6">
    <location>
        <position position="232"/>
    </location>
    <ligand>
        <name>Zn(2+)</name>
        <dbReference type="ChEBI" id="CHEBI:29105"/>
        <label>2</label>
    </ligand>
</feature>
<feature type="binding site" evidence="6">
    <location>
        <position position="310"/>
    </location>
    <ligand>
        <name>substrate</name>
    </ligand>
</feature>
<keyword evidence="9" id="KW-1185">Reference proteome</keyword>
<evidence type="ECO:0000259" key="7">
    <source>
        <dbReference type="Pfam" id="PF12890"/>
    </source>
</evidence>
<proteinExistence type="inferred from homology"/>
<dbReference type="NCBIfam" id="TIGR00857">
    <property type="entry name" value="pyrC_multi"/>
    <property type="match status" value="1"/>
</dbReference>
<gene>
    <name evidence="6" type="primary">pyrC</name>
    <name evidence="8" type="ORF">E5334_06660</name>
</gene>
<reference evidence="8 9" key="1">
    <citation type="submission" date="2019-04" db="EMBL/GenBank/DDBJ databases">
        <title>Microbes associate with the intestines of laboratory mice.</title>
        <authorList>
            <person name="Navarre W."/>
            <person name="Wong E."/>
            <person name="Huang K."/>
            <person name="Tropini C."/>
            <person name="Ng K."/>
            <person name="Yu B."/>
        </authorList>
    </citation>
    <scope>NUCLEOTIDE SEQUENCE [LARGE SCALE GENOMIC DNA]</scope>
    <source>
        <strain evidence="8 9">NM07_P-09</strain>
    </source>
</reference>
<dbReference type="EC" id="3.5.2.3" evidence="6"/>
<protein>
    <recommendedName>
        <fullName evidence="6">Dihydroorotase</fullName>
        <shortName evidence="6">DHOase</shortName>
        <ecNumber evidence="6">3.5.2.3</ecNumber>
    </recommendedName>
</protein>
<feature type="active site" evidence="6">
    <location>
        <position position="306"/>
    </location>
</feature>
<evidence type="ECO:0000256" key="1">
    <source>
        <dbReference type="ARBA" id="ARBA00002368"/>
    </source>
</evidence>
<sequence length="430" mass="46233">MVLLKGARVVDPQVGLDAVKDVLIDGTTVAALDDVIEASDGVEVIDCAGKVLMPGFVDMHVHFRDPGFEYKEDIQTGVTAATHGGYTDVATMPNTNPITDTGTSVRYQIDRGIEFGLARVHPIGALTHGEEGESLAEIGDMTMEGACGFSDDGHGVQSAGMMRTCMEYVSQFDRPVIAHCEDESLTANGVINEGRASTRLGMFGWPALGEEIEVIRDIELCRLTGCPLHVAHISTARSLDLVRQAKADGLPVTCEVTPHHLFLTEENITDSYNTNLKVNPPLRTRNDVEALIDGLIDGSIDCVVSDHAPHAAHEKDCEFEIAYFGTIGLETTVPLLVSNLVNRGLLPWSRLVEACAVKPREILRLDPVKVEVGGEATFTIVDPCAEVAVTQDYFDSKSKNSAFLGMRLTGAASDVFVDGKQTLVNGVVAE</sequence>
<dbReference type="PANTHER" id="PTHR43668:SF2">
    <property type="entry name" value="ALLANTOINASE"/>
    <property type="match status" value="1"/>
</dbReference>
<dbReference type="HAMAP" id="MF_00220_B">
    <property type="entry name" value="PyrC_classI_B"/>
    <property type="match status" value="1"/>
</dbReference>
<feature type="domain" description="Dihydroorotase catalytic" evidence="7">
    <location>
        <begin position="49"/>
        <end position="236"/>
    </location>
</feature>
<dbReference type="EMBL" id="SRYE01000004">
    <property type="protein sequence ID" value="TGY61685.1"/>
    <property type="molecule type" value="Genomic_DNA"/>
</dbReference>
<dbReference type="UniPathway" id="UPA00070">
    <property type="reaction ID" value="UER00117"/>
</dbReference>
<evidence type="ECO:0000313" key="9">
    <source>
        <dbReference type="Proteomes" id="UP000310263"/>
    </source>
</evidence>
<evidence type="ECO:0000256" key="3">
    <source>
        <dbReference type="ARBA" id="ARBA00022723"/>
    </source>
</evidence>
<dbReference type="InterPro" id="IPR032466">
    <property type="entry name" value="Metal_Hydrolase"/>
</dbReference>
<keyword evidence="6" id="KW-0862">Zinc</keyword>
<feature type="binding site" evidence="6">
    <location>
        <position position="94"/>
    </location>
    <ligand>
        <name>substrate</name>
    </ligand>
</feature>
<comment type="catalytic activity">
    <reaction evidence="6">
        <text>(S)-dihydroorotate + H2O = N-carbamoyl-L-aspartate + H(+)</text>
        <dbReference type="Rhea" id="RHEA:24296"/>
        <dbReference type="ChEBI" id="CHEBI:15377"/>
        <dbReference type="ChEBI" id="CHEBI:15378"/>
        <dbReference type="ChEBI" id="CHEBI:30864"/>
        <dbReference type="ChEBI" id="CHEBI:32814"/>
        <dbReference type="EC" id="3.5.2.3"/>
    </reaction>
</comment>
<dbReference type="GO" id="GO:0044205">
    <property type="term" value="P:'de novo' UMP biosynthetic process"/>
    <property type="evidence" value="ECO:0007669"/>
    <property type="project" value="UniProtKB-UniRule"/>
</dbReference>
<evidence type="ECO:0000313" key="8">
    <source>
        <dbReference type="EMBL" id="TGY61685.1"/>
    </source>
</evidence>
<dbReference type="InterPro" id="IPR004722">
    <property type="entry name" value="DHOase"/>
</dbReference>
<comment type="caution">
    <text evidence="8">The sequence shown here is derived from an EMBL/GenBank/DDBJ whole genome shotgun (WGS) entry which is preliminary data.</text>
</comment>
<dbReference type="InterPro" id="IPR002195">
    <property type="entry name" value="Dihydroorotase_CS"/>
</dbReference>
<feature type="binding site" evidence="6">
    <location>
        <position position="306"/>
    </location>
    <ligand>
        <name>Zn(2+)</name>
        <dbReference type="ChEBI" id="CHEBI:29105"/>
        <label>1</label>
    </ligand>
</feature>
<feature type="binding site" evidence="6">
    <location>
        <begin position="324"/>
        <end position="325"/>
    </location>
    <ligand>
        <name>substrate</name>
    </ligand>
</feature>
<dbReference type="GO" id="GO:0006145">
    <property type="term" value="P:purine nucleobase catabolic process"/>
    <property type="evidence" value="ECO:0007669"/>
    <property type="project" value="TreeGrafter"/>
</dbReference>
<feature type="binding site" evidence="6">
    <location>
        <position position="60"/>
    </location>
    <ligand>
        <name>Zn(2+)</name>
        <dbReference type="ChEBI" id="CHEBI:29105"/>
        <label>1</label>
    </ligand>
</feature>
<feature type="binding site" evidence="6">
    <location>
        <position position="152"/>
    </location>
    <ligand>
        <name>Zn(2+)</name>
        <dbReference type="ChEBI" id="CHEBI:29105"/>
        <label>1</label>
    </ligand>
</feature>
<feature type="binding site" evidence="6">
    <location>
        <position position="279"/>
    </location>
    <ligand>
        <name>substrate</name>
    </ligand>
</feature>
<dbReference type="GO" id="GO:0008270">
    <property type="term" value="F:zinc ion binding"/>
    <property type="evidence" value="ECO:0007669"/>
    <property type="project" value="UniProtKB-UniRule"/>
</dbReference>
<dbReference type="AlphaFoldDB" id="A0A4S2EZ81"/>
<dbReference type="GO" id="GO:0004038">
    <property type="term" value="F:allantoinase activity"/>
    <property type="evidence" value="ECO:0007669"/>
    <property type="project" value="TreeGrafter"/>
</dbReference>
<dbReference type="GO" id="GO:0005737">
    <property type="term" value="C:cytoplasm"/>
    <property type="evidence" value="ECO:0007669"/>
    <property type="project" value="TreeGrafter"/>
</dbReference>
<dbReference type="RefSeq" id="WP_136012818.1">
    <property type="nucleotide sequence ID" value="NZ_SRYE01000004.1"/>
</dbReference>
<dbReference type="InterPro" id="IPR050138">
    <property type="entry name" value="DHOase/Allantoinase_Hydrolase"/>
</dbReference>
<keyword evidence="5 6" id="KW-0665">Pyrimidine biosynthesis</keyword>
<comment type="cofactor">
    <cofactor evidence="6">
        <name>Zn(2+)</name>
        <dbReference type="ChEBI" id="CHEBI:29105"/>
    </cofactor>
    <text evidence="6">Binds 2 Zn(2+) ions per subunit.</text>
</comment>
<evidence type="ECO:0000256" key="2">
    <source>
        <dbReference type="ARBA" id="ARBA00010286"/>
    </source>
</evidence>
<accession>A0A4S2EZ81</accession>
<dbReference type="InterPro" id="IPR011059">
    <property type="entry name" value="Metal-dep_hydrolase_composite"/>
</dbReference>
<dbReference type="GO" id="GO:0004151">
    <property type="term" value="F:dihydroorotase activity"/>
    <property type="evidence" value="ECO:0007669"/>
    <property type="project" value="UniProtKB-UniRule"/>
</dbReference>
<dbReference type="OrthoDB" id="9803027at2"/>
<dbReference type="PROSITE" id="PS00482">
    <property type="entry name" value="DIHYDROOROTASE_1"/>
    <property type="match status" value="1"/>
</dbReference>
<dbReference type="Gene3D" id="2.30.40.10">
    <property type="entry name" value="Urease, subunit C, domain 1"/>
    <property type="match status" value="1"/>
</dbReference>
<feature type="binding site" evidence="6">
    <location>
        <begin position="62"/>
        <end position="64"/>
    </location>
    <ligand>
        <name>substrate</name>
    </ligand>
</feature>
<dbReference type="Gene3D" id="3.20.20.140">
    <property type="entry name" value="Metal-dependent hydrolases"/>
    <property type="match status" value="1"/>
</dbReference>
<evidence type="ECO:0000256" key="6">
    <source>
        <dbReference type="HAMAP-Rule" id="MF_00220"/>
    </source>
</evidence>
<keyword evidence="3 6" id="KW-0479">Metal-binding</keyword>
<dbReference type="Proteomes" id="UP000310263">
    <property type="component" value="Unassembled WGS sequence"/>
</dbReference>
<evidence type="ECO:0000256" key="5">
    <source>
        <dbReference type="ARBA" id="ARBA00022975"/>
    </source>
</evidence>
<dbReference type="PANTHER" id="PTHR43668">
    <property type="entry name" value="ALLANTOINASE"/>
    <property type="match status" value="1"/>
</dbReference>
<dbReference type="CDD" id="cd01317">
    <property type="entry name" value="DHOase_IIa"/>
    <property type="match status" value="1"/>
</dbReference>
<comment type="pathway">
    <text evidence="6">Pyrimidine metabolism; UMP biosynthesis via de novo pathway; (S)-dihydroorotate from bicarbonate: step 3/3.</text>
</comment>
<comment type="similarity">
    <text evidence="2 6">Belongs to the metallo-dependent hydrolases superfamily. DHOase family. Class I DHOase subfamily.</text>
</comment>
<dbReference type="InterPro" id="IPR024403">
    <property type="entry name" value="DHOase_cat"/>
</dbReference>
<feature type="binding site" evidence="6">
    <location>
        <position position="62"/>
    </location>
    <ligand>
        <name>Zn(2+)</name>
        <dbReference type="ChEBI" id="CHEBI:29105"/>
        <label>1</label>
    </ligand>
</feature>
<dbReference type="PROSITE" id="PS00483">
    <property type="entry name" value="DIHYDROOROTASE_2"/>
    <property type="match status" value="1"/>
</dbReference>